<dbReference type="Proteomes" id="UP000824540">
    <property type="component" value="Unassembled WGS sequence"/>
</dbReference>
<keyword evidence="2" id="KW-1185">Reference proteome</keyword>
<name>A0A8T2PA63_9TELE</name>
<reference evidence="1" key="1">
    <citation type="thesis" date="2021" institute="BYU ScholarsArchive" country="Provo, UT, USA">
        <title>Applications of and Algorithms for Genome Assembly and Genomic Analyses with an Emphasis on Marine Teleosts.</title>
        <authorList>
            <person name="Pickett B.D."/>
        </authorList>
    </citation>
    <scope>NUCLEOTIDE SEQUENCE</scope>
    <source>
        <strain evidence="1">HI-2016</strain>
    </source>
</reference>
<proteinExistence type="predicted"/>
<feature type="non-terminal residue" evidence="1">
    <location>
        <position position="1"/>
    </location>
</feature>
<evidence type="ECO:0000313" key="2">
    <source>
        <dbReference type="Proteomes" id="UP000824540"/>
    </source>
</evidence>
<organism evidence="1 2">
    <name type="scientific">Albula glossodonta</name>
    <name type="common">roundjaw bonefish</name>
    <dbReference type="NCBI Taxonomy" id="121402"/>
    <lineage>
        <taxon>Eukaryota</taxon>
        <taxon>Metazoa</taxon>
        <taxon>Chordata</taxon>
        <taxon>Craniata</taxon>
        <taxon>Vertebrata</taxon>
        <taxon>Euteleostomi</taxon>
        <taxon>Actinopterygii</taxon>
        <taxon>Neopterygii</taxon>
        <taxon>Teleostei</taxon>
        <taxon>Albuliformes</taxon>
        <taxon>Albulidae</taxon>
        <taxon>Albula</taxon>
    </lineage>
</organism>
<accession>A0A8T2PA63</accession>
<dbReference type="AlphaFoldDB" id="A0A8T2PA63"/>
<dbReference type="EMBL" id="JAFBMS010000009">
    <property type="protein sequence ID" value="KAG9349435.1"/>
    <property type="molecule type" value="Genomic_DNA"/>
</dbReference>
<sequence>MQSIRQQAMHYSVFSLGEAQMRMCHPCMVSDVTESPGCCQLRLTCKGDHISTHRGVTSVSYTPSTMSSHNHPGLFAHMEGSAQHFGGLFSGLQEYCYVPGGSEVTPDCLALGQHSQQHPQR</sequence>
<comment type="caution">
    <text evidence="1">The sequence shown here is derived from an EMBL/GenBank/DDBJ whole genome shotgun (WGS) entry which is preliminary data.</text>
</comment>
<gene>
    <name evidence="1" type="ORF">JZ751_027878</name>
</gene>
<protein>
    <submittedName>
        <fullName evidence="1">Uncharacterized protein</fullName>
    </submittedName>
</protein>
<evidence type="ECO:0000313" key="1">
    <source>
        <dbReference type="EMBL" id="KAG9349435.1"/>
    </source>
</evidence>